<gene>
    <name evidence="1" type="primary">lptD</name>
    <name evidence="4" type="ORF">OCGS_0044</name>
</gene>
<dbReference type="GO" id="GO:0015920">
    <property type="term" value="P:lipopolysaccharide transport"/>
    <property type="evidence" value="ECO:0007669"/>
    <property type="project" value="InterPro"/>
</dbReference>
<dbReference type="STRING" id="1231392.OCGS_0044"/>
<dbReference type="PANTHER" id="PTHR30189:SF1">
    <property type="entry name" value="LPS-ASSEMBLY PROTEIN LPTD"/>
    <property type="match status" value="1"/>
</dbReference>
<feature type="compositionally biased region" description="Basic and acidic residues" evidence="2">
    <location>
        <begin position="535"/>
        <end position="551"/>
    </location>
</feature>
<organism evidence="4 5">
    <name type="scientific">Oceaniovalibus guishaninsula JLT2003</name>
    <dbReference type="NCBI Taxonomy" id="1231392"/>
    <lineage>
        <taxon>Bacteria</taxon>
        <taxon>Pseudomonadati</taxon>
        <taxon>Pseudomonadota</taxon>
        <taxon>Alphaproteobacteria</taxon>
        <taxon>Rhodobacterales</taxon>
        <taxon>Roseobacteraceae</taxon>
        <taxon>Oceaniovalibus</taxon>
    </lineage>
</organism>
<dbReference type="EMBL" id="AMGO01000001">
    <property type="protein sequence ID" value="EKE45818.1"/>
    <property type="molecule type" value="Genomic_DNA"/>
</dbReference>
<dbReference type="AlphaFoldDB" id="K2HEC6"/>
<evidence type="ECO:0000313" key="4">
    <source>
        <dbReference type="EMBL" id="EKE45818.1"/>
    </source>
</evidence>
<dbReference type="PANTHER" id="PTHR30189">
    <property type="entry name" value="LPS-ASSEMBLY PROTEIN"/>
    <property type="match status" value="1"/>
</dbReference>
<dbReference type="eggNOG" id="COG1452">
    <property type="taxonomic scope" value="Bacteria"/>
</dbReference>
<accession>K2HEC6</accession>
<dbReference type="Proteomes" id="UP000006765">
    <property type="component" value="Unassembled WGS sequence"/>
</dbReference>
<dbReference type="InterPro" id="IPR020889">
    <property type="entry name" value="LipoPS_assembly_LptD"/>
</dbReference>
<comment type="similarity">
    <text evidence="1">Belongs to the LptD family.</text>
</comment>
<reference evidence="4 5" key="1">
    <citation type="journal article" date="2012" name="J. Bacteriol.">
        <title>Draft Genome Sequence of Oceaniovalibus guishaninsula JLT2003T.</title>
        <authorList>
            <person name="Tang K."/>
            <person name="Liu K."/>
            <person name="Jiao N."/>
        </authorList>
    </citation>
    <scope>NUCLEOTIDE SEQUENCE [LARGE SCALE GENOMIC DNA]</scope>
    <source>
        <strain evidence="4 5">JLT2003</strain>
    </source>
</reference>
<dbReference type="Pfam" id="PF04453">
    <property type="entry name" value="LptD"/>
    <property type="match status" value="1"/>
</dbReference>
<feature type="region of interest" description="Disordered" evidence="2">
    <location>
        <begin position="533"/>
        <end position="557"/>
    </location>
</feature>
<evidence type="ECO:0000313" key="5">
    <source>
        <dbReference type="Proteomes" id="UP000006765"/>
    </source>
</evidence>
<evidence type="ECO:0000256" key="1">
    <source>
        <dbReference type="HAMAP-Rule" id="MF_01411"/>
    </source>
</evidence>
<feature type="chain" id="PRO_5009015919" description="LPS-assembly protein LptD" evidence="1">
    <location>
        <begin position="21"/>
        <end position="717"/>
    </location>
</feature>
<protein>
    <recommendedName>
        <fullName evidence="1">LPS-assembly protein LptD</fullName>
    </recommendedName>
</protein>
<dbReference type="HAMAP" id="MF_01411">
    <property type="entry name" value="LPS_assembly_LptD"/>
    <property type="match status" value="1"/>
</dbReference>
<dbReference type="GO" id="GO:0009279">
    <property type="term" value="C:cell outer membrane"/>
    <property type="evidence" value="ECO:0007669"/>
    <property type="project" value="UniProtKB-SubCell"/>
</dbReference>
<evidence type="ECO:0000256" key="2">
    <source>
        <dbReference type="SAM" id="MobiDB-lite"/>
    </source>
</evidence>
<comment type="caution">
    <text evidence="4">The sequence shown here is derived from an EMBL/GenBank/DDBJ whole genome shotgun (WGS) entry which is preliminary data.</text>
</comment>
<keyword evidence="1" id="KW-0998">Cell outer membrane</keyword>
<dbReference type="PATRIC" id="fig|1231392.3.peg.45"/>
<dbReference type="InterPro" id="IPR050218">
    <property type="entry name" value="LptD"/>
</dbReference>
<comment type="subcellular location">
    <subcellularLocation>
        <location evidence="1">Cell outer membrane</location>
    </subcellularLocation>
</comment>
<feature type="domain" description="LptD C-terminal" evidence="3">
    <location>
        <begin position="270"/>
        <end position="642"/>
    </location>
</feature>
<dbReference type="OrthoDB" id="9760225at2"/>
<dbReference type="InterPro" id="IPR007543">
    <property type="entry name" value="LptD_C"/>
</dbReference>
<keyword evidence="1" id="KW-0732">Signal</keyword>
<sequence precursor="true">MRALLIALALVGALSLAVRAQERPQSPASLVADTVRVEADARLIAEGNVEVLYGATRLTARRIVYDREADRLLIEGPIVLSDGPDRIVLAEQADLDRHLEIGILTSARLVLDRQLQLAATQIARAGDRYTQLSNTVASSCEVCAARPVPTWEIRAAKVVHDRVERQLYFTDASFRLMGVPVAWFPRLRLPDPTLERTTGLLIPRLRTTSLLGTGLKLPYFITLGDHADLRLTPYLSGSTTTLQAEYRHVFRRGQIAFEGAASRDDLRPDKTRHYLLGTGNFILPRGFQLDFDIQSVSDEAYLLDYGYSERDRLETDAEIGRVRRDELMILTISDFRTLRESEIPIEDQLPKTYGTARFERRLDLGGGDLTLGFDAAVLRRESALDGPGRDVDRLGVAASFSDSAVFASGILGRAEVGLSAATYHVRDDSRFSANPGRVTPSAQVTLRWPLQRAGQDGVRHLLEPVAQLAWSHTSGDPVPNEDSVLVEFDEGNLLSLSRFPGADRIEQDARMAIGLAYTRVGPQGATVGATFGRILRSDDSDGPPRGDDDRTGFAQGTGLDDTRSDWLAGFRLGIGERLHVSGRSLFDDRFNVTKTEARVAYRDTRTAISAAYLWLEDAALENRPDDVQEVALDAVHRISRHWTGRLDTRYDVDADRAARAGIGLEYRTECLSVDFSVSRRFTSSDNVEPTTAFGLELNLAGVGGNAADRSYRRTCNG</sequence>
<dbReference type="RefSeq" id="WP_007425197.1">
    <property type="nucleotide sequence ID" value="NZ_AMGO01000001.1"/>
</dbReference>
<comment type="caution">
    <text evidence="1">Lacks conserved residue(s) required for the propagation of feature annotation.</text>
</comment>
<dbReference type="GO" id="GO:0043165">
    <property type="term" value="P:Gram-negative-bacterium-type cell outer membrane assembly"/>
    <property type="evidence" value="ECO:0007669"/>
    <property type="project" value="UniProtKB-UniRule"/>
</dbReference>
<keyword evidence="5" id="KW-1185">Reference proteome</keyword>
<evidence type="ECO:0000259" key="3">
    <source>
        <dbReference type="Pfam" id="PF04453"/>
    </source>
</evidence>
<feature type="signal peptide" evidence="1">
    <location>
        <begin position="1"/>
        <end position="20"/>
    </location>
</feature>
<name>K2HEC6_9RHOB</name>
<keyword evidence="1" id="KW-0472">Membrane</keyword>
<proteinExistence type="inferred from homology"/>
<dbReference type="GO" id="GO:1990351">
    <property type="term" value="C:transporter complex"/>
    <property type="evidence" value="ECO:0007669"/>
    <property type="project" value="TreeGrafter"/>
</dbReference>
<comment type="subunit">
    <text evidence="1">Component of the lipopolysaccharide transport and assembly complex.</text>
</comment>
<comment type="function">
    <text evidence="1">Involved in the assembly of lipopolysaccharide (LPS) at the surface of the outer membrane.</text>
</comment>